<dbReference type="OrthoDB" id="3806873at2"/>
<keyword evidence="2" id="KW-0808">Transferase</keyword>
<dbReference type="PANTHER" id="PTHR21310">
    <property type="entry name" value="AMINOGLYCOSIDE PHOSPHOTRANSFERASE-RELATED-RELATED"/>
    <property type="match status" value="1"/>
</dbReference>
<dbReference type="EMBL" id="JTDI01000001">
    <property type="protein sequence ID" value="KHK93088.1"/>
    <property type="molecule type" value="Genomic_DNA"/>
</dbReference>
<name>A0A0B1ZVA6_9SPHN</name>
<evidence type="ECO:0000313" key="3">
    <source>
        <dbReference type="Proteomes" id="UP000031057"/>
    </source>
</evidence>
<dbReference type="CDD" id="cd05154">
    <property type="entry name" value="ACAD10_11_N-like"/>
    <property type="match status" value="1"/>
</dbReference>
<dbReference type="Proteomes" id="UP000031057">
    <property type="component" value="Unassembled WGS sequence"/>
</dbReference>
<dbReference type="InterPro" id="IPR051678">
    <property type="entry name" value="AGP_Transferase"/>
</dbReference>
<feature type="domain" description="Aminoglycoside phosphotransferase" evidence="1">
    <location>
        <begin position="68"/>
        <end position="289"/>
    </location>
</feature>
<organism evidence="2 3">
    <name type="scientific">Novosphingobium malaysiense</name>
    <dbReference type="NCBI Taxonomy" id="1348853"/>
    <lineage>
        <taxon>Bacteria</taxon>
        <taxon>Pseudomonadati</taxon>
        <taxon>Pseudomonadota</taxon>
        <taxon>Alphaproteobacteria</taxon>
        <taxon>Sphingomonadales</taxon>
        <taxon>Sphingomonadaceae</taxon>
        <taxon>Novosphingobium</taxon>
    </lineage>
</organism>
<dbReference type="GO" id="GO:0016740">
    <property type="term" value="F:transferase activity"/>
    <property type="evidence" value="ECO:0007669"/>
    <property type="project" value="UniProtKB-KW"/>
</dbReference>
<keyword evidence="3" id="KW-1185">Reference proteome</keyword>
<proteinExistence type="predicted"/>
<dbReference type="InterPro" id="IPR041726">
    <property type="entry name" value="ACAD10_11_N"/>
</dbReference>
<accession>A0A0B1ZVA6</accession>
<dbReference type="InterPro" id="IPR002575">
    <property type="entry name" value="Aminoglycoside_PTrfase"/>
</dbReference>
<dbReference type="Gene3D" id="3.90.1200.10">
    <property type="match status" value="1"/>
</dbReference>
<reference evidence="2 3" key="1">
    <citation type="submission" date="2014-10" db="EMBL/GenBank/DDBJ databases">
        <title>Genome sequence of Novosphingobium malaysiense MUSC 273(T).</title>
        <authorList>
            <person name="Lee L.-H."/>
        </authorList>
    </citation>
    <scope>NUCLEOTIDE SEQUENCE [LARGE SCALE GENOMIC DNA]</scope>
    <source>
        <strain evidence="2 3">MUSC 273</strain>
    </source>
</reference>
<sequence>MSDVIVAPETRDLEELAGKLAGWLSGQMPKATGIAIGNLAYPRGAGQSHETVLFDARWSEGGREHEQGCVVRIKPRSFTVFPDNLFDEQYQVMKLLAEDGRVRVARPLWFEEDPELLGNPFFVMEKKQGRVPVSIPPYAREGWLSEATPEQRRTLWTNAVIQLATIQCVPTDRFGFLKGPAGAEQGLAQEWDKYVRFTTWLEEVAPQPILRAALERLKSSWPHQDPAGLVWGDARIGNMMFDENFDVVAVMDWEQPSLGGALHDLAWFCTLAETMHGRSAVHGAYLEGMGTREETIALWEETCGKSAEGLEWYEEFTHFKMTCTGVRLGQLRGTPMMDEAMMRKRLKVD</sequence>
<dbReference type="Gene3D" id="3.30.200.20">
    <property type="entry name" value="Phosphorylase Kinase, domain 1"/>
    <property type="match status" value="1"/>
</dbReference>
<dbReference type="InterPro" id="IPR011009">
    <property type="entry name" value="Kinase-like_dom_sf"/>
</dbReference>
<dbReference type="PANTHER" id="PTHR21310:SF40">
    <property type="entry name" value="AMINOGLYCOSIDE PHOSPHOTRANSFERASE DOMAIN-CONTAINING PROTEIN-RELATED"/>
    <property type="match status" value="1"/>
</dbReference>
<dbReference type="STRING" id="1348853.LK12_01645"/>
<gene>
    <name evidence="2" type="ORF">LK12_01645</name>
</gene>
<comment type="caution">
    <text evidence="2">The sequence shown here is derived from an EMBL/GenBank/DDBJ whole genome shotgun (WGS) entry which is preliminary data.</text>
</comment>
<protein>
    <submittedName>
        <fullName evidence="2">Aminoglycoside phosphotransferase</fullName>
    </submittedName>
</protein>
<dbReference type="AlphaFoldDB" id="A0A0B1ZVA6"/>
<dbReference type="SUPFAM" id="SSF56112">
    <property type="entry name" value="Protein kinase-like (PK-like)"/>
    <property type="match status" value="1"/>
</dbReference>
<evidence type="ECO:0000313" key="2">
    <source>
        <dbReference type="EMBL" id="KHK93088.1"/>
    </source>
</evidence>
<evidence type="ECO:0000259" key="1">
    <source>
        <dbReference type="Pfam" id="PF01636"/>
    </source>
</evidence>
<dbReference type="Pfam" id="PF01636">
    <property type="entry name" value="APH"/>
    <property type="match status" value="1"/>
</dbReference>